<dbReference type="EC" id="2.7.9.2" evidence="5"/>
<evidence type="ECO:0000313" key="6">
    <source>
        <dbReference type="Proteomes" id="UP000230131"/>
    </source>
</evidence>
<organism evidence="5 6">
    <name type="scientific">Candidatus Wolfebacteria bacterium CG03_land_8_20_14_0_80_36_15</name>
    <dbReference type="NCBI Taxonomy" id="1975067"/>
    <lineage>
        <taxon>Bacteria</taxon>
        <taxon>Candidatus Wolfeibacteriota</taxon>
    </lineage>
</organism>
<dbReference type="PANTHER" id="PTHR43030">
    <property type="entry name" value="PHOSPHOENOLPYRUVATE SYNTHASE"/>
    <property type="match status" value="1"/>
</dbReference>
<dbReference type="EMBL" id="PEVH01000051">
    <property type="protein sequence ID" value="PIU99089.1"/>
    <property type="molecule type" value="Genomic_DNA"/>
</dbReference>
<keyword evidence="2" id="KW-0547">Nucleotide-binding</keyword>
<gene>
    <name evidence="5" type="ORF">COS59_01655</name>
</gene>
<dbReference type="InterPro" id="IPR023151">
    <property type="entry name" value="PEP_util_CS"/>
</dbReference>
<comment type="caution">
    <text evidence="5">The sequence shown here is derived from an EMBL/GenBank/DDBJ whole genome shotgun (WGS) entry which is preliminary data.</text>
</comment>
<evidence type="ECO:0000256" key="3">
    <source>
        <dbReference type="ARBA" id="ARBA00022840"/>
    </source>
</evidence>
<sequence length="104" mass="11559">RFDGFSIGSNDLTQLTLGLDRDSSLIAHLFDETNEAVKKSLSQIIKIARQHHCKVGICGQAPSDIPGYAEFLVKEKIDSISLTPDTVLKTTLNILKMEKKMKRS</sequence>
<evidence type="ECO:0000256" key="2">
    <source>
        <dbReference type="ARBA" id="ARBA00022741"/>
    </source>
</evidence>
<dbReference type="GO" id="GO:0008986">
    <property type="term" value="F:pyruvate, water dikinase activity"/>
    <property type="evidence" value="ECO:0007669"/>
    <property type="project" value="UniProtKB-EC"/>
</dbReference>
<dbReference type="Gene3D" id="3.20.20.60">
    <property type="entry name" value="Phosphoenolpyruvate-binding domains"/>
    <property type="match status" value="1"/>
</dbReference>
<dbReference type="SUPFAM" id="SSF51621">
    <property type="entry name" value="Phosphoenolpyruvate/pyruvate domain"/>
    <property type="match status" value="1"/>
</dbReference>
<dbReference type="InterPro" id="IPR040442">
    <property type="entry name" value="Pyrv_kinase-like_dom_sf"/>
</dbReference>
<dbReference type="AlphaFoldDB" id="A0A2M7B7N8"/>
<comment type="similarity">
    <text evidence="1">Belongs to the PEP-utilizing enzyme family.</text>
</comment>
<evidence type="ECO:0000256" key="1">
    <source>
        <dbReference type="ARBA" id="ARBA00007837"/>
    </source>
</evidence>
<protein>
    <submittedName>
        <fullName evidence="5">Phosphoenolpyruvate synthase</fullName>
        <ecNumber evidence="5">2.7.9.2</ecNumber>
    </submittedName>
</protein>
<dbReference type="PRINTS" id="PR01736">
    <property type="entry name" value="PHPHTRNFRASE"/>
</dbReference>
<dbReference type="Proteomes" id="UP000230131">
    <property type="component" value="Unassembled WGS sequence"/>
</dbReference>
<feature type="domain" description="PEP-utilising enzyme C-terminal" evidence="4">
    <location>
        <begin position="2"/>
        <end position="96"/>
    </location>
</feature>
<name>A0A2M7B7N8_9BACT</name>
<keyword evidence="5" id="KW-0808">Transferase</keyword>
<dbReference type="PROSITE" id="PS00742">
    <property type="entry name" value="PEP_ENZYMES_2"/>
    <property type="match status" value="1"/>
</dbReference>
<dbReference type="InterPro" id="IPR006319">
    <property type="entry name" value="PEP_synth"/>
</dbReference>
<evidence type="ECO:0000259" key="4">
    <source>
        <dbReference type="Pfam" id="PF02896"/>
    </source>
</evidence>
<dbReference type="PANTHER" id="PTHR43030:SF1">
    <property type="entry name" value="PHOSPHOENOLPYRUVATE SYNTHASE"/>
    <property type="match status" value="1"/>
</dbReference>
<dbReference type="InterPro" id="IPR000121">
    <property type="entry name" value="PEP_util_C"/>
</dbReference>
<evidence type="ECO:0000313" key="5">
    <source>
        <dbReference type="EMBL" id="PIU99089.1"/>
    </source>
</evidence>
<keyword evidence="5" id="KW-0670">Pyruvate</keyword>
<dbReference type="InterPro" id="IPR015813">
    <property type="entry name" value="Pyrv/PenolPyrv_kinase-like_dom"/>
</dbReference>
<feature type="non-terminal residue" evidence="5">
    <location>
        <position position="1"/>
    </location>
</feature>
<reference evidence="6" key="1">
    <citation type="submission" date="2017-09" db="EMBL/GenBank/DDBJ databases">
        <title>Depth-based differentiation of microbial function through sediment-hosted aquifers and enrichment of novel symbionts in the deep terrestrial subsurface.</title>
        <authorList>
            <person name="Probst A.J."/>
            <person name="Ladd B."/>
            <person name="Jarett J.K."/>
            <person name="Geller-Mcgrath D.E."/>
            <person name="Sieber C.M.K."/>
            <person name="Emerson J.B."/>
            <person name="Anantharaman K."/>
            <person name="Thomas B.C."/>
            <person name="Malmstrom R."/>
            <person name="Stieglmeier M."/>
            <person name="Klingl A."/>
            <person name="Woyke T."/>
            <person name="Ryan C.M."/>
            <person name="Banfield J.F."/>
        </authorList>
    </citation>
    <scope>NUCLEOTIDE SEQUENCE [LARGE SCALE GENOMIC DNA]</scope>
</reference>
<dbReference type="Pfam" id="PF02896">
    <property type="entry name" value="PEP-utilizers_C"/>
    <property type="match status" value="1"/>
</dbReference>
<dbReference type="GO" id="GO:0005524">
    <property type="term" value="F:ATP binding"/>
    <property type="evidence" value="ECO:0007669"/>
    <property type="project" value="UniProtKB-KW"/>
</dbReference>
<proteinExistence type="inferred from homology"/>
<keyword evidence="3" id="KW-0067">ATP-binding</keyword>
<accession>A0A2M7B7N8</accession>